<dbReference type="Proteomes" id="UP000294862">
    <property type="component" value="Unassembled WGS sequence"/>
</dbReference>
<dbReference type="PANTHER" id="PTHR32026:SF10">
    <property type="entry name" value="METHYLTRANSFERASE-LIKE PROTEIN 24-RELATED"/>
    <property type="match status" value="1"/>
</dbReference>
<sequence>MEWNDLRVFLPSRARVRSARLRIRTFQSRLTLHRTRGCGDRFSWTCLGDQSMHPWISVPLKKMLGIHAQSGVKPLRDMRSIGWRRHSYHVPAQLLDRNSVCYCVGAGEDVSFDTELKLIYDCHVFIFDPTPYGIQHFTQLKEHVESGKTFVANPKHTPYTYRIGADQLAQITYVPVGVWSSKTTLRFFDPQINDYASYSACLFTDAKTVVEAPVDRLANLMAQFGHASIDLLKLEIEGAEYEVVDTIIEDRLDIKAILIEFDEVYHPKDKFHHFRIKRCCDRLRAAGYVLVHSTPNLKRAFVRRDVYERLKALEGSRPDATSLSSVTEQAQE</sequence>
<dbReference type="GO" id="GO:0032259">
    <property type="term" value="P:methylation"/>
    <property type="evidence" value="ECO:0007669"/>
    <property type="project" value="UniProtKB-KW"/>
</dbReference>
<accession>A0A4R2I995</accession>
<dbReference type="SUPFAM" id="SSF53335">
    <property type="entry name" value="S-adenosyl-L-methionine-dependent methyltransferases"/>
    <property type="match status" value="1"/>
</dbReference>
<dbReference type="InterPro" id="IPR026913">
    <property type="entry name" value="METTL24"/>
</dbReference>
<comment type="caution">
    <text evidence="2">The sequence shown here is derived from an EMBL/GenBank/DDBJ whole genome shotgun (WGS) entry which is preliminary data.</text>
</comment>
<evidence type="ECO:0000313" key="3">
    <source>
        <dbReference type="Proteomes" id="UP000294862"/>
    </source>
</evidence>
<reference evidence="2 3" key="1">
    <citation type="journal article" date="2015" name="Stand. Genomic Sci.">
        <title>Genomic Encyclopedia of Bacterial and Archaeal Type Strains, Phase III: the genomes of soil and plant-associated and newly described type strains.</title>
        <authorList>
            <person name="Whitman W.B."/>
            <person name="Woyke T."/>
            <person name="Klenk H.P."/>
            <person name="Zhou Y."/>
            <person name="Lilburn T.G."/>
            <person name="Beck B.J."/>
            <person name="De Vos P."/>
            <person name="Vandamme P."/>
            <person name="Eisen J.A."/>
            <person name="Garrity G."/>
            <person name="Hugenholtz P."/>
            <person name="Kyrpides N.C."/>
        </authorList>
    </citation>
    <scope>NUCLEOTIDE SEQUENCE [LARGE SCALE GENOMIC DNA]</scope>
    <source>
        <strain evidence="2 3">A3</strain>
    </source>
</reference>
<dbReference type="EMBL" id="SLWQ01000004">
    <property type="protein sequence ID" value="TCO40642.1"/>
    <property type="molecule type" value="Genomic_DNA"/>
</dbReference>
<dbReference type="PANTHER" id="PTHR32026">
    <property type="entry name" value="METHYLTRANSFERASE-LIKE PROTEIN 24"/>
    <property type="match status" value="1"/>
</dbReference>
<dbReference type="OrthoDB" id="483152at2"/>
<keyword evidence="2" id="KW-0489">Methyltransferase</keyword>
<keyword evidence="2" id="KW-0808">Transferase</keyword>
<proteinExistence type="predicted"/>
<dbReference type="AlphaFoldDB" id="A0A4R2I995"/>
<name>A0A4R2I995_9GAMM</name>
<protein>
    <submittedName>
        <fullName evidence="2">FkbM family methyltransferase</fullName>
    </submittedName>
</protein>
<evidence type="ECO:0000313" key="2">
    <source>
        <dbReference type="EMBL" id="TCO40642.1"/>
    </source>
</evidence>
<feature type="domain" description="Methyltransferase FkbM" evidence="1">
    <location>
        <begin position="122"/>
        <end position="289"/>
    </location>
</feature>
<dbReference type="Pfam" id="PF05050">
    <property type="entry name" value="Methyltransf_21"/>
    <property type="match status" value="1"/>
</dbReference>
<dbReference type="RefSeq" id="WP_158287400.1">
    <property type="nucleotide sequence ID" value="NZ_SLWQ01000004.1"/>
</dbReference>
<keyword evidence="3" id="KW-1185">Reference proteome</keyword>
<dbReference type="InterPro" id="IPR006342">
    <property type="entry name" value="FkbM_mtfrase"/>
</dbReference>
<gene>
    <name evidence="2" type="ORF">EV148_1043</name>
</gene>
<evidence type="ECO:0000259" key="1">
    <source>
        <dbReference type="Pfam" id="PF05050"/>
    </source>
</evidence>
<dbReference type="Gene3D" id="3.40.50.150">
    <property type="entry name" value="Vaccinia Virus protein VP39"/>
    <property type="match status" value="1"/>
</dbReference>
<organism evidence="2 3">
    <name type="scientific">Dokdonella fugitiva</name>
    <dbReference type="NCBI Taxonomy" id="328517"/>
    <lineage>
        <taxon>Bacteria</taxon>
        <taxon>Pseudomonadati</taxon>
        <taxon>Pseudomonadota</taxon>
        <taxon>Gammaproteobacteria</taxon>
        <taxon>Lysobacterales</taxon>
        <taxon>Rhodanobacteraceae</taxon>
        <taxon>Dokdonella</taxon>
    </lineage>
</organism>
<dbReference type="InterPro" id="IPR029063">
    <property type="entry name" value="SAM-dependent_MTases_sf"/>
</dbReference>
<dbReference type="GO" id="GO:0008168">
    <property type="term" value="F:methyltransferase activity"/>
    <property type="evidence" value="ECO:0007669"/>
    <property type="project" value="UniProtKB-KW"/>
</dbReference>